<dbReference type="InterPro" id="IPR052340">
    <property type="entry name" value="RNase_Y/CdgJ"/>
</dbReference>
<dbReference type="EMBL" id="JBHSCX010000020">
    <property type="protein sequence ID" value="MFC4363545.1"/>
    <property type="molecule type" value="Genomic_DNA"/>
</dbReference>
<keyword evidence="3" id="KW-1185">Reference proteome</keyword>
<dbReference type="PANTHER" id="PTHR33525:SF6">
    <property type="entry name" value="HDOD DOMAIN-CONTAINING PROTEIN"/>
    <property type="match status" value="1"/>
</dbReference>
<dbReference type="Gene3D" id="1.10.3210.10">
    <property type="entry name" value="Hypothetical protein af1432"/>
    <property type="match status" value="1"/>
</dbReference>
<evidence type="ECO:0000259" key="1">
    <source>
        <dbReference type="PROSITE" id="PS51833"/>
    </source>
</evidence>
<proteinExistence type="predicted"/>
<dbReference type="SUPFAM" id="SSF109604">
    <property type="entry name" value="HD-domain/PDEase-like"/>
    <property type="match status" value="1"/>
</dbReference>
<gene>
    <name evidence="2" type="ORF">ACFOX3_14615</name>
</gene>
<accession>A0ABV8V6K6</accession>
<dbReference type="Proteomes" id="UP001595840">
    <property type="component" value="Unassembled WGS sequence"/>
</dbReference>
<evidence type="ECO:0000313" key="3">
    <source>
        <dbReference type="Proteomes" id="UP001595840"/>
    </source>
</evidence>
<evidence type="ECO:0000313" key="2">
    <source>
        <dbReference type="EMBL" id="MFC4363545.1"/>
    </source>
</evidence>
<dbReference type="RefSeq" id="WP_290261444.1">
    <property type="nucleotide sequence ID" value="NZ_JAUFQG010000004.1"/>
</dbReference>
<organism evidence="2 3">
    <name type="scientific">Simiduia curdlanivorans</name>
    <dbReference type="NCBI Taxonomy" id="1492769"/>
    <lineage>
        <taxon>Bacteria</taxon>
        <taxon>Pseudomonadati</taxon>
        <taxon>Pseudomonadota</taxon>
        <taxon>Gammaproteobacteria</taxon>
        <taxon>Cellvibrionales</taxon>
        <taxon>Cellvibrionaceae</taxon>
        <taxon>Simiduia</taxon>
    </lineage>
</organism>
<dbReference type="PROSITE" id="PS51833">
    <property type="entry name" value="HDOD"/>
    <property type="match status" value="1"/>
</dbReference>
<reference evidence="3" key="1">
    <citation type="journal article" date="2019" name="Int. J. Syst. Evol. Microbiol.">
        <title>The Global Catalogue of Microorganisms (GCM) 10K type strain sequencing project: providing services to taxonomists for standard genome sequencing and annotation.</title>
        <authorList>
            <consortium name="The Broad Institute Genomics Platform"/>
            <consortium name="The Broad Institute Genome Sequencing Center for Infectious Disease"/>
            <person name="Wu L."/>
            <person name="Ma J."/>
        </authorList>
    </citation>
    <scope>NUCLEOTIDE SEQUENCE [LARGE SCALE GENOMIC DNA]</scope>
    <source>
        <strain evidence="3">CECT 8570</strain>
    </source>
</reference>
<dbReference type="InterPro" id="IPR013976">
    <property type="entry name" value="HDOD"/>
</dbReference>
<name>A0ABV8V6K6_9GAMM</name>
<dbReference type="PANTHER" id="PTHR33525">
    <property type="match status" value="1"/>
</dbReference>
<protein>
    <submittedName>
        <fullName evidence="2">HDOD domain-containing protein</fullName>
    </submittedName>
</protein>
<feature type="domain" description="HDOD" evidence="1">
    <location>
        <begin position="13"/>
        <end position="204"/>
    </location>
</feature>
<sequence>MPLKAMMNNAQQLPNIPKIVQELIESFGDNNVNTDAIAKKIASDQVLTAKVLRMANSARYGGNRKIGSVNDAVVILGFNALRTLVLASGLTSAFKTPESFDIKQFWRNSFTCAALCKWLAKFTKLDPEVAFTCGMMHNIGGLLIHTLAPDKAAEIDGAVSQGLDRKQTQDLQLGFDFTDAGAELAQNWRFPSDIVDAVRFQLSPGQSAPYAKLVYLAIFILSMNASKHPEQMQAEFPDQLAESIGINVEQMKDKLAETKTLDSGLDALLG</sequence>
<comment type="caution">
    <text evidence="2">The sequence shown here is derived from an EMBL/GenBank/DDBJ whole genome shotgun (WGS) entry which is preliminary data.</text>
</comment>
<dbReference type="Pfam" id="PF08668">
    <property type="entry name" value="HDOD"/>
    <property type="match status" value="1"/>
</dbReference>